<dbReference type="FunCoup" id="D3B767">
    <property type="interactions" value="13"/>
</dbReference>
<sequence>MSNYNNYNNNNNNNGSSLPHSNSYNALNQLASSSSSSFTNNNNNNNNNNMTTSSSSSGSSLLSLIPPSLIKQYDNEVVQMFERNMPDQMKTIESNTRYEIEEKKRQLRRLIGNKYRDLVEGSDSIVKMKKSCQSIQDNIKQMQSGLKSFSERRLRNNQVMLESSTSTTTSSSSMESGNLNIAIISKYAKFLIEISERIWRAIDQNEFFEAEVQFLKAKYIYSQLTTSGQLVIERLPIVYNHWQTIEQFPSKTIQSARDFLKKQHNTSNNNTSNSNNNNNSNSSNISIEQYIGALSTLILFDNYTINQTMNEFLHIRLSQLVNQLDRAIKLEYPTKLSIHKALESIKTTIFLLASRLSAMQQEDKDYSEYLWSYHDDPVKSIKNKTNGITPVAEAFLSHLSQLYTSCIGDFLNLFPADKELVTVSSSGNSSSSSVGGVTTLTSPTNSSKILSKKQQQSHAKSIVERYEMKENELREFMRKSFYNSIRLFCQNNQRSIKSLYQNNINNNNNNNNSNNNINNGNKTSSSALQELLFISKLSKLFYKHILVNPNQFLVPSTNTNTSPSSITNRLTTTTTSSLSPNFNNNNNNNNNIESLTNKVVDYLKEVYYIGFIVWIESILPTHCTSLQQRLNNESWDNSQQLTRSWEKHLIQDDNNSTGRTQIYMPYQPSHFILSLLFELSLETNKISFNTLDKNIQRYLSISLANKIYKIINSFLSEKASNFITICKEGYLQLYLDMKYLNVVLFGNKKLQPIKDNTFNTSKSYYYNNIATTTGASVPTLTSPASTTTPTTTTTTTEPEMKTMSDVINLLEEKIDPIDLILYKEYVNKFVETSYNKTTTLFGGFTKVHRSIIKSDNSLESLNISML</sequence>
<dbReference type="PANTHER" id="PTHR31658:SF0">
    <property type="entry name" value="CONSERVED OLIGOMERIC GOLGI COMPLEX SUBUNIT 1"/>
    <property type="match status" value="1"/>
</dbReference>
<evidence type="ECO:0000256" key="5">
    <source>
        <dbReference type="ARBA" id="ARBA00022927"/>
    </source>
</evidence>
<evidence type="ECO:0000256" key="1">
    <source>
        <dbReference type="ARBA" id="ARBA00004395"/>
    </source>
</evidence>
<keyword evidence="10" id="KW-1185">Reference proteome</keyword>
<reference evidence="9 10" key="1">
    <citation type="journal article" date="2011" name="Genome Res.">
        <title>Phylogeny-wide analysis of social amoeba genomes highlights ancient origins for complex intercellular communication.</title>
        <authorList>
            <person name="Heidel A.J."/>
            <person name="Lawal H.M."/>
            <person name="Felder M."/>
            <person name="Schilde C."/>
            <person name="Helps N.R."/>
            <person name="Tunggal B."/>
            <person name="Rivero F."/>
            <person name="John U."/>
            <person name="Schleicher M."/>
            <person name="Eichinger L."/>
            <person name="Platzer M."/>
            <person name="Noegel A.A."/>
            <person name="Schaap P."/>
            <person name="Gloeckner G."/>
        </authorList>
    </citation>
    <scope>NUCLEOTIDE SEQUENCE [LARGE SCALE GENOMIC DNA]</scope>
    <source>
        <strain evidence="10">ATCC 26659 / Pp 5 / PN500</strain>
    </source>
</reference>
<evidence type="ECO:0000313" key="10">
    <source>
        <dbReference type="Proteomes" id="UP000001396"/>
    </source>
</evidence>
<evidence type="ECO:0000256" key="6">
    <source>
        <dbReference type="ARBA" id="ARBA00023034"/>
    </source>
</evidence>
<name>D3B767_HETP5</name>
<keyword evidence="6" id="KW-0333">Golgi apparatus</keyword>
<accession>D3B767</accession>
<evidence type="ECO:0000256" key="7">
    <source>
        <dbReference type="ARBA" id="ARBA00023136"/>
    </source>
</evidence>
<dbReference type="Pfam" id="PF08700">
    <property type="entry name" value="VPS51_Exo84_N"/>
    <property type="match status" value="1"/>
</dbReference>
<evidence type="ECO:0000256" key="2">
    <source>
        <dbReference type="ARBA" id="ARBA00006653"/>
    </source>
</evidence>
<comment type="caution">
    <text evidence="9">The sequence shown here is derived from an EMBL/GenBank/DDBJ whole genome shotgun (WGS) entry which is preliminary data.</text>
</comment>
<dbReference type="Proteomes" id="UP000001396">
    <property type="component" value="Unassembled WGS sequence"/>
</dbReference>
<protein>
    <recommendedName>
        <fullName evidence="3">Conserved oligomeric Golgi complex subunit 1</fullName>
    </recommendedName>
</protein>
<evidence type="ECO:0000313" key="9">
    <source>
        <dbReference type="EMBL" id="EFA82610.1"/>
    </source>
</evidence>
<feature type="region of interest" description="Disordered" evidence="8">
    <location>
        <begin position="1"/>
        <end position="59"/>
    </location>
</feature>
<dbReference type="EMBL" id="ADBJ01000018">
    <property type="protein sequence ID" value="EFA82610.1"/>
    <property type="molecule type" value="Genomic_DNA"/>
</dbReference>
<evidence type="ECO:0000256" key="3">
    <source>
        <dbReference type="ARBA" id="ARBA00020978"/>
    </source>
</evidence>
<feature type="compositionally biased region" description="Low complexity" evidence="8">
    <location>
        <begin position="1"/>
        <end position="14"/>
    </location>
</feature>
<evidence type="ECO:0000256" key="4">
    <source>
        <dbReference type="ARBA" id="ARBA00022448"/>
    </source>
</evidence>
<dbReference type="GO" id="GO:0015031">
    <property type="term" value="P:protein transport"/>
    <property type="evidence" value="ECO:0007669"/>
    <property type="project" value="UniProtKB-KW"/>
</dbReference>
<feature type="compositionally biased region" description="Low complexity" evidence="8">
    <location>
        <begin position="21"/>
        <end position="59"/>
    </location>
</feature>
<dbReference type="InParanoid" id="D3B767"/>
<comment type="subcellular location">
    <subcellularLocation>
        <location evidence="1">Golgi apparatus membrane</location>
        <topology evidence="1">Peripheral membrane protein</topology>
    </subcellularLocation>
</comment>
<organism evidence="9 10">
    <name type="scientific">Heterostelium pallidum (strain ATCC 26659 / Pp 5 / PN500)</name>
    <name type="common">Cellular slime mold</name>
    <name type="synonym">Polysphondylium pallidum</name>
    <dbReference type="NCBI Taxonomy" id="670386"/>
    <lineage>
        <taxon>Eukaryota</taxon>
        <taxon>Amoebozoa</taxon>
        <taxon>Evosea</taxon>
        <taxon>Eumycetozoa</taxon>
        <taxon>Dictyostelia</taxon>
        <taxon>Acytosteliales</taxon>
        <taxon>Acytosteliaceae</taxon>
        <taxon>Heterostelium</taxon>
    </lineage>
</organism>
<gene>
    <name evidence="9" type="primary">cog1</name>
    <name evidence="9" type="ORF">PPL_04302</name>
</gene>
<proteinExistence type="inferred from homology"/>
<keyword evidence="5" id="KW-0653">Protein transport</keyword>
<dbReference type="AlphaFoldDB" id="D3B767"/>
<dbReference type="PANTHER" id="PTHR31658">
    <property type="entry name" value="CONSERVED OLIGOMERIC GOLGI COMPLEX SUBUNIT 1"/>
    <property type="match status" value="1"/>
</dbReference>
<dbReference type="GO" id="GO:0017119">
    <property type="term" value="C:Golgi transport complex"/>
    <property type="evidence" value="ECO:0007669"/>
    <property type="project" value="InterPro"/>
</dbReference>
<dbReference type="RefSeq" id="XP_020434727.1">
    <property type="nucleotide sequence ID" value="XM_020575207.1"/>
</dbReference>
<feature type="region of interest" description="Disordered" evidence="8">
    <location>
        <begin position="502"/>
        <end position="521"/>
    </location>
</feature>
<keyword evidence="4" id="KW-0813">Transport</keyword>
<evidence type="ECO:0000256" key="8">
    <source>
        <dbReference type="SAM" id="MobiDB-lite"/>
    </source>
</evidence>
<comment type="similarity">
    <text evidence="2">Belongs to the COG1 family.</text>
</comment>
<dbReference type="GO" id="GO:0000139">
    <property type="term" value="C:Golgi membrane"/>
    <property type="evidence" value="ECO:0007669"/>
    <property type="project" value="UniProtKB-SubCell"/>
</dbReference>
<dbReference type="GeneID" id="31359789"/>
<dbReference type="STRING" id="670386.D3B767"/>
<keyword evidence="7" id="KW-0472">Membrane</keyword>
<dbReference type="GO" id="GO:0006891">
    <property type="term" value="P:intra-Golgi vesicle-mediated transport"/>
    <property type="evidence" value="ECO:0007669"/>
    <property type="project" value="InterPro"/>
</dbReference>
<dbReference type="OMA" id="IGSEHNE"/>
<dbReference type="InterPro" id="IPR033370">
    <property type="entry name" value="COG1"/>
</dbReference>